<evidence type="ECO:0000313" key="3">
    <source>
        <dbReference type="Proteomes" id="UP001209878"/>
    </source>
</evidence>
<reference evidence="2" key="1">
    <citation type="journal article" date="2023" name="Mol. Biol. Evol.">
        <title>Third-Generation Sequencing Reveals the Adaptive Role of the Epigenome in Three Deep-Sea Polychaetes.</title>
        <authorList>
            <person name="Perez M."/>
            <person name="Aroh O."/>
            <person name="Sun Y."/>
            <person name="Lan Y."/>
            <person name="Juniper S.K."/>
            <person name="Young C.R."/>
            <person name="Angers B."/>
            <person name="Qian P.Y."/>
        </authorList>
    </citation>
    <scope>NUCLEOTIDE SEQUENCE</scope>
    <source>
        <strain evidence="2">R07B-5</strain>
    </source>
</reference>
<dbReference type="GO" id="GO:0005829">
    <property type="term" value="C:cytosol"/>
    <property type="evidence" value="ECO:0007669"/>
    <property type="project" value="TreeGrafter"/>
</dbReference>
<protein>
    <recommendedName>
        <fullName evidence="1">tRNA (32-2'-O)-methyltransferase regulator THADA-like TPR repeats region domain-containing protein</fullName>
    </recommendedName>
</protein>
<dbReference type="AlphaFoldDB" id="A0AAD9P5S4"/>
<evidence type="ECO:0000313" key="2">
    <source>
        <dbReference type="EMBL" id="KAK2188671.1"/>
    </source>
</evidence>
<accession>A0AAD9P5S4</accession>
<dbReference type="Proteomes" id="UP001209878">
    <property type="component" value="Unassembled WGS sequence"/>
</dbReference>
<organism evidence="2 3">
    <name type="scientific">Ridgeia piscesae</name>
    <name type="common">Tubeworm</name>
    <dbReference type="NCBI Taxonomy" id="27915"/>
    <lineage>
        <taxon>Eukaryota</taxon>
        <taxon>Metazoa</taxon>
        <taxon>Spiralia</taxon>
        <taxon>Lophotrochozoa</taxon>
        <taxon>Annelida</taxon>
        <taxon>Polychaeta</taxon>
        <taxon>Sedentaria</taxon>
        <taxon>Canalipalpata</taxon>
        <taxon>Sabellida</taxon>
        <taxon>Siboglinidae</taxon>
        <taxon>Ridgeia</taxon>
    </lineage>
</organism>
<evidence type="ECO:0000259" key="1">
    <source>
        <dbReference type="Pfam" id="PF25150"/>
    </source>
</evidence>
<dbReference type="InterPro" id="IPR056843">
    <property type="entry name" value="THADA-like_TPR"/>
</dbReference>
<gene>
    <name evidence="2" type="ORF">NP493_126g09000</name>
</gene>
<comment type="caution">
    <text evidence="2">The sequence shown here is derived from an EMBL/GenBank/DDBJ whole genome shotgun (WGS) entry which is preliminary data.</text>
</comment>
<dbReference type="EMBL" id="JAODUO010000126">
    <property type="protein sequence ID" value="KAK2188671.1"/>
    <property type="molecule type" value="Genomic_DNA"/>
</dbReference>
<feature type="domain" description="tRNA (32-2'-O)-methyltransferase regulator THADA-like TPR repeats region" evidence="1">
    <location>
        <begin position="526"/>
        <end position="736"/>
    </location>
</feature>
<sequence>MNIDSISAELLQSVDSGNPTKLAAYDTFITFVQLVHDHREHTIQQLKVLEQVIGGLKRTKEAQDVHCRIFNWWIKAALKLIWVIGIDIKVHRKIIRILVQLERLFGDEVYRELGGYLKCLCSFSGSTDQLAVWSQLLEVSGGARRHVAENFPAVLAELCRGMKTLLGAEDLCMVHRQQQLHILIKVTLQLTQHLPDVMHKDMWGDSDTGNTITCDTGCGHHCRSSHTLLCHLLQILEKEVLPKDCLLLAGTAVSFLLCLSKDTQQAVNLFTQIFHSLGKREFDCRNLEATVSQETERTDSTVHRFTFSHISLVSGLLSCVSSPLLCQPVSDQSGRALNLWLFDASCDLCTNSEHQFHAFSTLKQWFQKMGVMLSDMVRQGLTFCNDGHVTKRSLQLVWTHIDSPVDGVNECVVDVLKGLIQLQEEEEEVLRKGGEELRATEEDEQGSVVGLILPQVVNLPWNVRGRYALLTVLLPHVQLDQFLKENMDVFDQLLRCLSTNYLAPTVTTLYRVIVQQIRKDGRTSWETWCMPWVIKALASDNSLLRHNVSHYWLPWTLQMVPRSFNALLKVMQPEGGCTIEKHHRALIALYRVQRAHQLLIDWPDNFIAQCLVHGDNDIRQDAFCLVCVSPKKAEALTDSEIKLLKQGLPYNMNVDSAPFRQQLQTCLRQALDRGRDGAIAHLKTSQQRHATGQPDVSAFIDFVDWLWQLCFANLRPSSNFQRIKTSLDWTATILETLIYSPGRQQRKGGCPETVKELMEVSEETGHWRFFTSDHSHSILTCTLSGTDEVRETAARILLQFFPWPLPLDSSGDLGSGDHIAANWTALSWLLGNSLALSNSPKSQESKSGALLCRIIFQKCVVEHRDHFDAAFVKESGMFEVRQVDTDRDADSAAVQFVGSLIRHLEASLQLAQTNVLSAAKHSPAHGFLLTIHRCLAEVNLTFESHDKWRPIIVKLLDVIRRLIEIVLYTLGGKIHDEDGVAPSFEQIGIAVQSVIAEASEADSSCPNDKAKDMVLSSEYQLIMTWCWLNIRVNSTVSSCCITLNIVKE</sequence>
<keyword evidence="3" id="KW-1185">Reference proteome</keyword>
<dbReference type="PANTHER" id="PTHR14387:SF0">
    <property type="entry name" value="DUF2428 DOMAIN-CONTAINING PROTEIN"/>
    <property type="match status" value="1"/>
</dbReference>
<dbReference type="GO" id="GO:0030488">
    <property type="term" value="P:tRNA methylation"/>
    <property type="evidence" value="ECO:0007669"/>
    <property type="project" value="TreeGrafter"/>
</dbReference>
<dbReference type="PANTHER" id="PTHR14387">
    <property type="entry name" value="THADA/DEATH RECEPTOR INTERACTING PROTEIN"/>
    <property type="match status" value="1"/>
</dbReference>
<dbReference type="Pfam" id="PF25150">
    <property type="entry name" value="TPR_Trm732"/>
    <property type="match status" value="1"/>
</dbReference>
<proteinExistence type="predicted"/>
<dbReference type="InterPro" id="IPR051954">
    <property type="entry name" value="tRNA_methyltransferase_THADA"/>
</dbReference>
<name>A0AAD9P5S4_RIDPI</name>